<evidence type="ECO:0000313" key="2">
    <source>
        <dbReference type="Proteomes" id="UP000039865"/>
    </source>
</evidence>
<dbReference type="Proteomes" id="UP000039865">
    <property type="component" value="Unassembled WGS sequence"/>
</dbReference>
<dbReference type="InParanoid" id="A0A078AQK4"/>
<keyword evidence="2" id="KW-1185">Reference proteome</keyword>
<proteinExistence type="predicted"/>
<dbReference type="EMBL" id="CCKQ01012603">
    <property type="protein sequence ID" value="CDW84221.1"/>
    <property type="molecule type" value="Genomic_DNA"/>
</dbReference>
<name>A0A078AQK4_STYLE</name>
<sequence length="102" mass="11689">MLSPTLISSHIPIVQSDFQGLSQYMEYFTKPHSGEVWIKSGKQYVVYGSNTQYTKFSRVVAKSLFSLQLALDNVKKKYVDTALFYAARVINNNSKFNTQILR</sequence>
<reference evidence="1 2" key="1">
    <citation type="submission" date="2014-06" db="EMBL/GenBank/DDBJ databases">
        <authorList>
            <person name="Swart Estienne"/>
        </authorList>
    </citation>
    <scope>NUCLEOTIDE SEQUENCE [LARGE SCALE GENOMIC DNA]</scope>
    <source>
        <strain evidence="1 2">130c</strain>
    </source>
</reference>
<gene>
    <name evidence="1" type="primary">Contig7811.g8334</name>
    <name evidence="1" type="ORF">STYLEM_13278</name>
</gene>
<dbReference type="AlphaFoldDB" id="A0A078AQK4"/>
<evidence type="ECO:0000313" key="1">
    <source>
        <dbReference type="EMBL" id="CDW84221.1"/>
    </source>
</evidence>
<protein>
    <submittedName>
        <fullName evidence="1">Uncharacterized protein</fullName>
    </submittedName>
</protein>
<organism evidence="1 2">
    <name type="scientific">Stylonychia lemnae</name>
    <name type="common">Ciliate</name>
    <dbReference type="NCBI Taxonomy" id="5949"/>
    <lineage>
        <taxon>Eukaryota</taxon>
        <taxon>Sar</taxon>
        <taxon>Alveolata</taxon>
        <taxon>Ciliophora</taxon>
        <taxon>Intramacronucleata</taxon>
        <taxon>Spirotrichea</taxon>
        <taxon>Stichotrichia</taxon>
        <taxon>Sporadotrichida</taxon>
        <taxon>Oxytrichidae</taxon>
        <taxon>Stylonychinae</taxon>
        <taxon>Stylonychia</taxon>
    </lineage>
</organism>
<accession>A0A078AQK4</accession>